<dbReference type="Proteomes" id="UP000635983">
    <property type="component" value="Unassembled WGS sequence"/>
</dbReference>
<organism evidence="1 2">
    <name type="scientific">Pseudomonas matsuisoli</name>
    <dbReference type="NCBI Taxonomy" id="1515666"/>
    <lineage>
        <taxon>Bacteria</taxon>
        <taxon>Pseudomonadati</taxon>
        <taxon>Pseudomonadota</taxon>
        <taxon>Gammaproteobacteria</taxon>
        <taxon>Pseudomonadales</taxon>
        <taxon>Pseudomonadaceae</taxon>
        <taxon>Pseudomonas</taxon>
    </lineage>
</organism>
<evidence type="ECO:0000313" key="2">
    <source>
        <dbReference type="Proteomes" id="UP000635983"/>
    </source>
</evidence>
<dbReference type="AlphaFoldDB" id="A0A917Q2U0"/>
<dbReference type="EMBL" id="BMPO01000010">
    <property type="protein sequence ID" value="GGK08371.1"/>
    <property type="molecule type" value="Genomic_DNA"/>
</dbReference>
<name>A0A917Q2U0_9PSED</name>
<reference evidence="1" key="2">
    <citation type="submission" date="2020-09" db="EMBL/GenBank/DDBJ databases">
        <authorList>
            <person name="Sun Q."/>
            <person name="Ohkuma M."/>
        </authorList>
    </citation>
    <scope>NUCLEOTIDE SEQUENCE</scope>
    <source>
        <strain evidence="1">JCM 30078</strain>
    </source>
</reference>
<keyword evidence="2" id="KW-1185">Reference proteome</keyword>
<accession>A0A917Q2U0</accession>
<sequence>MDSSETNIQSVLEGGRRSIRAEISAARVPALEGVDAEAASSGEAWDIVRTSCFIWLQVTEKQLRLDC</sequence>
<comment type="caution">
    <text evidence="1">The sequence shown here is derived from an EMBL/GenBank/DDBJ whole genome shotgun (WGS) entry which is preliminary data.</text>
</comment>
<protein>
    <submittedName>
        <fullName evidence="1">Uncharacterized protein</fullName>
    </submittedName>
</protein>
<proteinExistence type="predicted"/>
<evidence type="ECO:0000313" key="1">
    <source>
        <dbReference type="EMBL" id="GGK08371.1"/>
    </source>
</evidence>
<reference evidence="1" key="1">
    <citation type="journal article" date="2014" name="Int. J. Syst. Evol. Microbiol.">
        <title>Complete genome sequence of Corynebacterium casei LMG S-19264T (=DSM 44701T), isolated from a smear-ripened cheese.</title>
        <authorList>
            <consortium name="US DOE Joint Genome Institute (JGI-PGF)"/>
            <person name="Walter F."/>
            <person name="Albersmeier A."/>
            <person name="Kalinowski J."/>
            <person name="Ruckert C."/>
        </authorList>
    </citation>
    <scope>NUCLEOTIDE SEQUENCE</scope>
    <source>
        <strain evidence="1">JCM 30078</strain>
    </source>
</reference>
<gene>
    <name evidence="1" type="ORF">GCM10009304_38070</name>
</gene>